<organism evidence="1 2">
    <name type="scientific">Devosia enhydra</name>
    <dbReference type="NCBI Taxonomy" id="665118"/>
    <lineage>
        <taxon>Bacteria</taxon>
        <taxon>Pseudomonadati</taxon>
        <taxon>Pseudomonadota</taxon>
        <taxon>Alphaproteobacteria</taxon>
        <taxon>Hyphomicrobiales</taxon>
        <taxon>Devosiaceae</taxon>
        <taxon>Devosia</taxon>
    </lineage>
</organism>
<dbReference type="OrthoDB" id="8456197at2"/>
<proteinExistence type="predicted"/>
<dbReference type="AlphaFoldDB" id="A0A1K2I123"/>
<dbReference type="Proteomes" id="UP000183447">
    <property type="component" value="Unassembled WGS sequence"/>
</dbReference>
<dbReference type="EMBL" id="FPKU01000003">
    <property type="protein sequence ID" value="SFZ85975.1"/>
    <property type="molecule type" value="Genomic_DNA"/>
</dbReference>
<reference evidence="1 2" key="1">
    <citation type="submission" date="2016-11" db="EMBL/GenBank/DDBJ databases">
        <authorList>
            <person name="Jaros S."/>
            <person name="Januszkiewicz K."/>
            <person name="Wedrychowicz H."/>
        </authorList>
    </citation>
    <scope>NUCLEOTIDE SEQUENCE [LARGE SCALE GENOMIC DNA]</scope>
    <source>
        <strain evidence="1 2">ATCC 23634</strain>
    </source>
</reference>
<sequence length="160" mass="16968">MIQRITFEDRGQDFLWWEIDMETGRVVGCGPFQAGIWAAGNVSVDPASISVGGRLRYFAPPLPKTGGVLRYAVTAIDEAESGGGVSLPDPVTLQALCDEFNLRFPAGTRILIRTVAGQPETVVRTVSSYGASILGGHSPVVYVVGAGGCWHLDHVIGRAA</sequence>
<accession>A0A1K2I123</accession>
<evidence type="ECO:0000313" key="1">
    <source>
        <dbReference type="EMBL" id="SFZ85975.1"/>
    </source>
</evidence>
<name>A0A1K2I123_9HYPH</name>
<keyword evidence="2" id="KW-1185">Reference proteome</keyword>
<protein>
    <submittedName>
        <fullName evidence="1">Uncharacterized protein</fullName>
    </submittedName>
</protein>
<evidence type="ECO:0000313" key="2">
    <source>
        <dbReference type="Proteomes" id="UP000183447"/>
    </source>
</evidence>
<dbReference type="STRING" id="665118.SAMN02983003_3147"/>
<dbReference type="RefSeq" id="WP_084603603.1">
    <property type="nucleotide sequence ID" value="NZ_FPKU01000003.1"/>
</dbReference>
<gene>
    <name evidence="1" type="ORF">SAMN02983003_3147</name>
</gene>